<protein>
    <submittedName>
        <fullName evidence="2">Uncharacterized protein</fullName>
    </submittedName>
</protein>
<dbReference type="AlphaFoldDB" id="A0A151MWG0"/>
<reference evidence="2 3" key="1">
    <citation type="journal article" date="2012" name="Genome Biol.">
        <title>Sequencing three crocodilian genomes to illuminate the evolution of archosaurs and amniotes.</title>
        <authorList>
            <person name="St John J.A."/>
            <person name="Braun E.L."/>
            <person name="Isberg S.R."/>
            <person name="Miles L.G."/>
            <person name="Chong A.Y."/>
            <person name="Gongora J."/>
            <person name="Dalzell P."/>
            <person name="Moran C."/>
            <person name="Bed'hom B."/>
            <person name="Abzhanov A."/>
            <person name="Burgess S.C."/>
            <person name="Cooksey A.M."/>
            <person name="Castoe T.A."/>
            <person name="Crawford N.G."/>
            <person name="Densmore L.D."/>
            <person name="Drew J.C."/>
            <person name="Edwards S.V."/>
            <person name="Faircloth B.C."/>
            <person name="Fujita M.K."/>
            <person name="Greenwold M.J."/>
            <person name="Hoffmann F.G."/>
            <person name="Howard J.M."/>
            <person name="Iguchi T."/>
            <person name="Janes D.E."/>
            <person name="Khan S.Y."/>
            <person name="Kohno S."/>
            <person name="de Koning A.J."/>
            <person name="Lance S.L."/>
            <person name="McCarthy F.M."/>
            <person name="McCormack J.E."/>
            <person name="Merchant M.E."/>
            <person name="Peterson D.G."/>
            <person name="Pollock D.D."/>
            <person name="Pourmand N."/>
            <person name="Raney B.J."/>
            <person name="Roessler K.A."/>
            <person name="Sanford J.R."/>
            <person name="Sawyer R.H."/>
            <person name="Schmidt C.J."/>
            <person name="Triplett E.W."/>
            <person name="Tuberville T.D."/>
            <person name="Venegas-Anaya M."/>
            <person name="Howard J.T."/>
            <person name="Jarvis E.D."/>
            <person name="Guillette L.J.Jr."/>
            <person name="Glenn T.C."/>
            <person name="Green R.E."/>
            <person name="Ray D.A."/>
        </authorList>
    </citation>
    <scope>NUCLEOTIDE SEQUENCE [LARGE SCALE GENOMIC DNA]</scope>
    <source>
        <strain evidence="2">KSC_2009_1</strain>
    </source>
</reference>
<dbReference type="EMBL" id="AKHW03004724">
    <property type="protein sequence ID" value="KYO28827.1"/>
    <property type="molecule type" value="Genomic_DNA"/>
</dbReference>
<evidence type="ECO:0000313" key="3">
    <source>
        <dbReference type="Proteomes" id="UP000050525"/>
    </source>
</evidence>
<accession>A0A151MWG0</accession>
<name>A0A151MWG0_ALLMI</name>
<evidence type="ECO:0000256" key="1">
    <source>
        <dbReference type="SAM" id="MobiDB-lite"/>
    </source>
</evidence>
<evidence type="ECO:0000313" key="2">
    <source>
        <dbReference type="EMBL" id="KYO28827.1"/>
    </source>
</evidence>
<sequence>MRVLETEVLCLCNTGSTATFLAARFIPDSGYVGNGRQDRAKDRLQTTLSEYPPRAKEHEPANTLEPWALSQTPRDQPNFLPPSKSQ</sequence>
<gene>
    <name evidence="2" type="ORF">Y1Q_0009686</name>
</gene>
<proteinExistence type="predicted"/>
<keyword evidence="3" id="KW-1185">Reference proteome</keyword>
<feature type="region of interest" description="Disordered" evidence="1">
    <location>
        <begin position="49"/>
        <end position="86"/>
    </location>
</feature>
<dbReference type="Proteomes" id="UP000050525">
    <property type="component" value="Unassembled WGS sequence"/>
</dbReference>
<comment type="caution">
    <text evidence="2">The sequence shown here is derived from an EMBL/GenBank/DDBJ whole genome shotgun (WGS) entry which is preliminary data.</text>
</comment>
<organism evidence="2 3">
    <name type="scientific">Alligator mississippiensis</name>
    <name type="common">American alligator</name>
    <dbReference type="NCBI Taxonomy" id="8496"/>
    <lineage>
        <taxon>Eukaryota</taxon>
        <taxon>Metazoa</taxon>
        <taxon>Chordata</taxon>
        <taxon>Craniata</taxon>
        <taxon>Vertebrata</taxon>
        <taxon>Euteleostomi</taxon>
        <taxon>Archelosauria</taxon>
        <taxon>Archosauria</taxon>
        <taxon>Crocodylia</taxon>
        <taxon>Alligatoridae</taxon>
        <taxon>Alligatorinae</taxon>
        <taxon>Alligator</taxon>
    </lineage>
</organism>